<proteinExistence type="predicted"/>
<dbReference type="AlphaFoldDB" id="A0A7Z2VRS8"/>
<keyword evidence="1" id="KW-1133">Transmembrane helix</keyword>
<feature type="transmembrane region" description="Helical" evidence="1">
    <location>
        <begin position="165"/>
        <end position="187"/>
    </location>
</feature>
<keyword evidence="3" id="KW-1185">Reference proteome</keyword>
<dbReference type="Pfam" id="PF14329">
    <property type="entry name" value="DUF4386"/>
    <property type="match status" value="1"/>
</dbReference>
<keyword evidence="1" id="KW-0472">Membrane</keyword>
<accession>A0A7Z2VRS8</accession>
<feature type="transmembrane region" description="Helical" evidence="1">
    <location>
        <begin position="7"/>
        <end position="29"/>
    </location>
</feature>
<evidence type="ECO:0000313" key="2">
    <source>
        <dbReference type="EMBL" id="QJD88122.1"/>
    </source>
</evidence>
<name>A0A7Z2VRS8_9BACL</name>
<feature type="transmembrane region" description="Helical" evidence="1">
    <location>
        <begin position="134"/>
        <end position="158"/>
    </location>
</feature>
<protein>
    <submittedName>
        <fullName evidence="2">DUF4386 domain-containing protein</fullName>
    </submittedName>
</protein>
<dbReference type="Proteomes" id="UP000502248">
    <property type="component" value="Chromosome"/>
</dbReference>
<feature type="transmembrane region" description="Helical" evidence="1">
    <location>
        <begin position="94"/>
        <end position="114"/>
    </location>
</feature>
<dbReference type="EMBL" id="CP051680">
    <property type="protein sequence ID" value="QJD88122.1"/>
    <property type="molecule type" value="Genomic_DNA"/>
</dbReference>
<organism evidence="2 3">
    <name type="scientific">Cohnella herbarum</name>
    <dbReference type="NCBI Taxonomy" id="2728023"/>
    <lineage>
        <taxon>Bacteria</taxon>
        <taxon>Bacillati</taxon>
        <taxon>Bacillota</taxon>
        <taxon>Bacilli</taxon>
        <taxon>Bacillales</taxon>
        <taxon>Paenibacillaceae</taxon>
        <taxon>Cohnella</taxon>
    </lineage>
</organism>
<evidence type="ECO:0000256" key="1">
    <source>
        <dbReference type="SAM" id="Phobius"/>
    </source>
</evidence>
<keyword evidence="1" id="KW-0812">Transmembrane</keyword>
<dbReference type="KEGG" id="cheb:HH215_12415"/>
<dbReference type="InterPro" id="IPR025495">
    <property type="entry name" value="DUF4386"/>
</dbReference>
<sequence length="221" mass="23993">MNSYRKTAVAIGLLFLIATVAYMVGSGLIDSVIHSEQSLEQVYPERTKVMTGVFLELINAVAVVCIAILMFPILKKQNEAMAIGYYGSRIMESVFLLASIIGILLLVAASQDYAGSGATEGSYYDTIKTLTTKGYDLAFDLAMLVLSLGSLMFCYLLYRSQLVPRILSVIGLIGYVALLASSCLGIIGKDPGMLLFIPGAVFEIVFPIWLIVKGFNFKAKD</sequence>
<reference evidence="2 3" key="1">
    <citation type="submission" date="2020-04" db="EMBL/GenBank/DDBJ databases">
        <title>Genome sequencing of novel species.</title>
        <authorList>
            <person name="Heo J."/>
            <person name="Kim S.-J."/>
            <person name="Kim J.-S."/>
            <person name="Hong S.-B."/>
            <person name="Kwon S.-W."/>
        </authorList>
    </citation>
    <scope>NUCLEOTIDE SEQUENCE [LARGE SCALE GENOMIC DNA]</scope>
    <source>
        <strain evidence="2 3">MFER-1</strain>
    </source>
</reference>
<evidence type="ECO:0000313" key="3">
    <source>
        <dbReference type="Proteomes" id="UP000502248"/>
    </source>
</evidence>
<gene>
    <name evidence="2" type="ORF">HH215_12415</name>
</gene>
<feature type="transmembrane region" description="Helical" evidence="1">
    <location>
        <begin position="193"/>
        <end position="212"/>
    </location>
</feature>
<feature type="transmembrane region" description="Helical" evidence="1">
    <location>
        <begin position="49"/>
        <end position="74"/>
    </location>
</feature>